<evidence type="ECO:0000259" key="5">
    <source>
        <dbReference type="SMART" id="SM00062"/>
    </source>
</evidence>
<dbReference type="Proteomes" id="UP000278609">
    <property type="component" value="Unassembled WGS sequence"/>
</dbReference>
<dbReference type="SUPFAM" id="SSF53955">
    <property type="entry name" value="Lysozyme-like"/>
    <property type="match status" value="1"/>
</dbReference>
<evidence type="ECO:0000256" key="1">
    <source>
        <dbReference type="ARBA" id="ARBA00004339"/>
    </source>
</evidence>
<dbReference type="PROSITE" id="PS51257">
    <property type="entry name" value="PROKAR_LIPOPROTEIN"/>
    <property type="match status" value="1"/>
</dbReference>
<sequence length="468" mass="53260">MYRNTFVFPLVSLLLLLCGCYSGGNRSQRDDTSDDWPSIQAKGEITAVTLNSSTSYFQYKMQAMGYEYDLIADFARQNGLRLNMKVAENITRLMEMLQSGEADVAAYPITIDNKLKEQMLFCGYERQSNLVIVQRAGRGDTVLTDVTQLIGKEVCIKPYRRYQERLENLNSELGGGIRIVHIDKDTISSEDLIEMVAKGQIDYTVCEDDVARLNRTYYRNININLAISFKQRSSWAVRKNCPKLAKAIHAWASNITGKSSYQSAIKRYFELSKVSPTLIGMPKIANGQISPYDDLFKRYAGRLGWDWRLLASIAYQESRFQPQVVAWSGAEGLMGIMPATARGLGFDAGEMQNPEKNVQAAIECLRRFGKGFVSLDSLERIKLTLASYNAGIGHIYDAQRLAQKYGRNPNVWNDNVAEFIRLKAEAQYYTDSVCKFGYLRGTETYNYVSDVLSRYEYYRKETESLENR</sequence>
<feature type="signal peptide" evidence="4">
    <location>
        <begin position="1"/>
        <end position="23"/>
    </location>
</feature>
<dbReference type="InterPro" id="IPR023346">
    <property type="entry name" value="Lysozyme-like_dom_sf"/>
</dbReference>
<evidence type="ECO:0000256" key="2">
    <source>
        <dbReference type="ARBA" id="ARBA00022729"/>
    </source>
</evidence>
<dbReference type="OrthoDB" id="9815002at2"/>
<dbReference type="Pfam" id="PF00497">
    <property type="entry name" value="SBP_bac_3"/>
    <property type="match status" value="1"/>
</dbReference>
<dbReference type="Gene3D" id="1.10.530.10">
    <property type="match status" value="1"/>
</dbReference>
<proteinExistence type="predicted"/>
<dbReference type="Pfam" id="PF01464">
    <property type="entry name" value="SLT"/>
    <property type="match status" value="1"/>
</dbReference>
<dbReference type="CDD" id="cd13403">
    <property type="entry name" value="MLTF-like"/>
    <property type="match status" value="1"/>
</dbReference>
<dbReference type="GO" id="GO:0009279">
    <property type="term" value="C:cell outer membrane"/>
    <property type="evidence" value="ECO:0007669"/>
    <property type="project" value="UniProtKB-SubCell"/>
</dbReference>
<dbReference type="SUPFAM" id="SSF53850">
    <property type="entry name" value="Periplasmic binding protein-like II"/>
    <property type="match status" value="1"/>
</dbReference>
<dbReference type="PANTHER" id="PTHR35936">
    <property type="entry name" value="MEMBRANE-BOUND LYTIC MUREIN TRANSGLYCOSYLASE F"/>
    <property type="match status" value="1"/>
</dbReference>
<keyword evidence="3" id="KW-0472">Membrane</keyword>
<evidence type="ECO:0000313" key="6">
    <source>
        <dbReference type="EMBL" id="RRD62658.1"/>
    </source>
</evidence>
<keyword evidence="2 4" id="KW-0732">Signal</keyword>
<dbReference type="RefSeq" id="WP_124750668.1">
    <property type="nucleotide sequence ID" value="NZ_RQYS01000007.1"/>
</dbReference>
<dbReference type="AlphaFoldDB" id="A0A3P1XXF4"/>
<dbReference type="InterPro" id="IPR001638">
    <property type="entry name" value="Solute-binding_3/MltF_N"/>
</dbReference>
<accession>A0A3P1XXF4</accession>
<keyword evidence="3" id="KW-0998">Cell outer membrane</keyword>
<dbReference type="InterPro" id="IPR008258">
    <property type="entry name" value="Transglycosylase_SLT_dom_1"/>
</dbReference>
<dbReference type="CDD" id="cd01009">
    <property type="entry name" value="PBP2_YfhD_N"/>
    <property type="match status" value="1"/>
</dbReference>
<organism evidence="6 7">
    <name type="scientific">Tannerella forsythia</name>
    <name type="common">Bacteroides forsythus</name>
    <dbReference type="NCBI Taxonomy" id="28112"/>
    <lineage>
        <taxon>Bacteria</taxon>
        <taxon>Pseudomonadati</taxon>
        <taxon>Bacteroidota</taxon>
        <taxon>Bacteroidia</taxon>
        <taxon>Bacteroidales</taxon>
        <taxon>Tannerellaceae</taxon>
        <taxon>Tannerella</taxon>
    </lineage>
</organism>
<feature type="domain" description="Solute-binding protein family 3/N-terminal" evidence="5">
    <location>
        <begin position="49"/>
        <end position="272"/>
    </location>
</feature>
<dbReference type="Gene3D" id="3.40.190.10">
    <property type="entry name" value="Periplasmic binding protein-like II"/>
    <property type="match status" value="2"/>
</dbReference>
<reference evidence="6 7" key="1">
    <citation type="submission" date="2018-11" db="EMBL/GenBank/DDBJ databases">
        <title>Genomes From Bacteria Associated with the Canine Oral Cavity: a Test Case for Automated Genome-Based Taxonomic Assignment.</title>
        <authorList>
            <person name="Coil D.A."/>
            <person name="Jospin G."/>
            <person name="Darling A.E."/>
            <person name="Wallis C."/>
            <person name="Davis I.J."/>
            <person name="Harris S."/>
            <person name="Eisen J.A."/>
            <person name="Holcombe L.J."/>
            <person name="O'Flynn C."/>
        </authorList>
    </citation>
    <scope>NUCLEOTIDE SEQUENCE [LARGE SCALE GENOMIC DNA]</scope>
    <source>
        <strain evidence="6 7">OH2617_COT-023</strain>
    </source>
</reference>
<protein>
    <submittedName>
        <fullName evidence="6">Lytic transglycosylase F</fullName>
    </submittedName>
</protein>
<dbReference type="SMART" id="SM00062">
    <property type="entry name" value="PBPb"/>
    <property type="match status" value="1"/>
</dbReference>
<comment type="caution">
    <text evidence="6">The sequence shown here is derived from an EMBL/GenBank/DDBJ whole genome shotgun (WGS) entry which is preliminary data.</text>
</comment>
<dbReference type="PANTHER" id="PTHR35936:SF32">
    <property type="entry name" value="MEMBRANE-BOUND LYTIC MUREIN TRANSGLYCOSYLASE F"/>
    <property type="match status" value="1"/>
</dbReference>
<name>A0A3P1XXF4_TANFO</name>
<feature type="chain" id="PRO_5017983938" evidence="4">
    <location>
        <begin position="24"/>
        <end position="468"/>
    </location>
</feature>
<evidence type="ECO:0000256" key="4">
    <source>
        <dbReference type="SAM" id="SignalP"/>
    </source>
</evidence>
<gene>
    <name evidence="6" type="ORF">EII40_02305</name>
</gene>
<dbReference type="EMBL" id="RQYS01000007">
    <property type="protein sequence ID" value="RRD62658.1"/>
    <property type="molecule type" value="Genomic_DNA"/>
</dbReference>
<evidence type="ECO:0000256" key="3">
    <source>
        <dbReference type="ARBA" id="ARBA00023237"/>
    </source>
</evidence>
<comment type="subcellular location">
    <subcellularLocation>
        <location evidence="1">Cell outer membrane</location>
        <topology evidence="1">Peripheral membrane protein</topology>
    </subcellularLocation>
</comment>
<evidence type="ECO:0000313" key="7">
    <source>
        <dbReference type="Proteomes" id="UP000278609"/>
    </source>
</evidence>